<dbReference type="AlphaFoldDB" id="A0A9P0KJH3"/>
<accession>A0A9P0KJH3</accession>
<dbReference type="InterPro" id="IPR043472">
    <property type="entry name" value="Macro_dom-like"/>
</dbReference>
<dbReference type="Gene3D" id="3.40.220.10">
    <property type="entry name" value="Leucine Aminopeptidase, subunit E, domain 1"/>
    <property type="match status" value="1"/>
</dbReference>
<sequence>MVGHRPKRQLHSLWRCKQMLQLFFKEYHPKSKRSHFYHTQLKNWFQKSEYPLAHCVAEDLQVSIGIAKVFLRKLGGMQELRRSNPEVGEVLQITEDSISRKILYLVTKKASYQKPNYEDVWSALC</sequence>
<reference evidence="1" key="1">
    <citation type="submission" date="2022-03" db="EMBL/GenBank/DDBJ databases">
        <authorList>
            <person name="Sayadi A."/>
        </authorList>
    </citation>
    <scope>NUCLEOTIDE SEQUENCE</scope>
</reference>
<comment type="caution">
    <text evidence="1">The sequence shown here is derived from an EMBL/GenBank/DDBJ whole genome shotgun (WGS) entry which is preliminary data.</text>
</comment>
<protein>
    <submittedName>
        <fullName evidence="1">Uncharacterized protein</fullName>
    </submittedName>
</protein>
<name>A0A9P0KJH3_ACAOB</name>
<keyword evidence="2" id="KW-1185">Reference proteome</keyword>
<organism evidence="1 2">
    <name type="scientific">Acanthoscelides obtectus</name>
    <name type="common">Bean weevil</name>
    <name type="synonym">Bruchus obtectus</name>
    <dbReference type="NCBI Taxonomy" id="200917"/>
    <lineage>
        <taxon>Eukaryota</taxon>
        <taxon>Metazoa</taxon>
        <taxon>Ecdysozoa</taxon>
        <taxon>Arthropoda</taxon>
        <taxon>Hexapoda</taxon>
        <taxon>Insecta</taxon>
        <taxon>Pterygota</taxon>
        <taxon>Neoptera</taxon>
        <taxon>Endopterygota</taxon>
        <taxon>Coleoptera</taxon>
        <taxon>Polyphaga</taxon>
        <taxon>Cucujiformia</taxon>
        <taxon>Chrysomeloidea</taxon>
        <taxon>Chrysomelidae</taxon>
        <taxon>Bruchinae</taxon>
        <taxon>Bruchini</taxon>
        <taxon>Acanthoscelides</taxon>
    </lineage>
</organism>
<evidence type="ECO:0000313" key="1">
    <source>
        <dbReference type="EMBL" id="CAH1974372.1"/>
    </source>
</evidence>
<evidence type="ECO:0000313" key="2">
    <source>
        <dbReference type="Proteomes" id="UP001152888"/>
    </source>
</evidence>
<gene>
    <name evidence="1" type="ORF">ACAOBT_LOCUS11045</name>
</gene>
<proteinExistence type="predicted"/>
<dbReference type="SUPFAM" id="SSF52949">
    <property type="entry name" value="Macro domain-like"/>
    <property type="match status" value="1"/>
</dbReference>
<dbReference type="Proteomes" id="UP001152888">
    <property type="component" value="Unassembled WGS sequence"/>
</dbReference>
<dbReference type="OrthoDB" id="6769949at2759"/>
<dbReference type="EMBL" id="CAKOFQ010006824">
    <property type="protein sequence ID" value="CAH1974372.1"/>
    <property type="molecule type" value="Genomic_DNA"/>
</dbReference>